<dbReference type="SMART" id="SM00249">
    <property type="entry name" value="PHD"/>
    <property type="match status" value="1"/>
</dbReference>
<feature type="compositionally biased region" description="Basic residues" evidence="5">
    <location>
        <begin position="366"/>
        <end position="387"/>
    </location>
</feature>
<feature type="region of interest" description="Disordered" evidence="5">
    <location>
        <begin position="2094"/>
        <end position="2128"/>
    </location>
</feature>
<dbReference type="InterPro" id="IPR057031">
    <property type="entry name" value="SFR19-like_C"/>
</dbReference>
<dbReference type="CDD" id="cd16635">
    <property type="entry name" value="mRING-HC-C3HC3D_PHRF1"/>
    <property type="match status" value="1"/>
</dbReference>
<feature type="region of interest" description="Disordered" evidence="5">
    <location>
        <begin position="1"/>
        <end position="119"/>
    </location>
</feature>
<feature type="compositionally biased region" description="Basic and acidic residues" evidence="5">
    <location>
        <begin position="1023"/>
        <end position="1116"/>
    </location>
</feature>
<feature type="compositionally biased region" description="Basic and acidic residues" evidence="5">
    <location>
        <begin position="600"/>
        <end position="633"/>
    </location>
</feature>
<feature type="compositionally biased region" description="Acidic residues" evidence="5">
    <location>
        <begin position="770"/>
        <end position="780"/>
    </location>
</feature>
<feature type="region of interest" description="Disordered" evidence="5">
    <location>
        <begin position="1582"/>
        <end position="2068"/>
    </location>
</feature>
<feature type="region of interest" description="Disordered" evidence="5">
    <location>
        <begin position="500"/>
        <end position="909"/>
    </location>
</feature>
<feature type="compositionally biased region" description="Basic and acidic residues" evidence="5">
    <location>
        <begin position="1524"/>
        <end position="1533"/>
    </location>
</feature>
<feature type="compositionally biased region" description="Basic and acidic residues" evidence="5">
    <location>
        <begin position="541"/>
        <end position="551"/>
    </location>
</feature>
<dbReference type="InterPro" id="IPR011011">
    <property type="entry name" value="Znf_FYVE_PHD"/>
</dbReference>
<dbReference type="Pfam" id="PF13639">
    <property type="entry name" value="zf-RING_2"/>
    <property type="match status" value="1"/>
</dbReference>
<feature type="compositionally biased region" description="Basic and acidic residues" evidence="5">
    <location>
        <begin position="558"/>
        <end position="591"/>
    </location>
</feature>
<evidence type="ECO:0000256" key="1">
    <source>
        <dbReference type="ARBA" id="ARBA00022723"/>
    </source>
</evidence>
<feature type="compositionally biased region" description="Polar residues" evidence="5">
    <location>
        <begin position="1356"/>
        <end position="1374"/>
    </location>
</feature>
<feature type="compositionally biased region" description="Basic and acidic residues" evidence="5">
    <location>
        <begin position="881"/>
        <end position="891"/>
    </location>
</feature>
<feature type="domain" description="PHD-type" evidence="6">
    <location>
        <begin position="201"/>
        <end position="251"/>
    </location>
</feature>
<feature type="domain" description="RING-type" evidence="7">
    <location>
        <begin position="125"/>
        <end position="166"/>
    </location>
</feature>
<feature type="compositionally biased region" description="Polar residues" evidence="5">
    <location>
        <begin position="2048"/>
        <end position="2068"/>
    </location>
</feature>
<feature type="compositionally biased region" description="Basic and acidic residues" evidence="5">
    <location>
        <begin position="1287"/>
        <end position="1355"/>
    </location>
</feature>
<dbReference type="InterPro" id="IPR017907">
    <property type="entry name" value="Znf_RING_CS"/>
</dbReference>
<evidence type="ECO:0000256" key="4">
    <source>
        <dbReference type="PROSITE-ProRule" id="PRU00175"/>
    </source>
</evidence>
<feature type="compositionally biased region" description="Acidic residues" evidence="5">
    <location>
        <begin position="634"/>
        <end position="655"/>
    </location>
</feature>
<dbReference type="SUPFAM" id="SSF57903">
    <property type="entry name" value="FYVE/PHD zinc finger"/>
    <property type="match status" value="1"/>
</dbReference>
<dbReference type="PROSITE" id="PS01359">
    <property type="entry name" value="ZF_PHD_1"/>
    <property type="match status" value="1"/>
</dbReference>
<dbReference type="GeneID" id="110987347"/>
<dbReference type="InterPro" id="IPR001965">
    <property type="entry name" value="Znf_PHD"/>
</dbReference>
<dbReference type="InterPro" id="IPR047157">
    <property type="entry name" value="PHRF1/Atg35"/>
</dbReference>
<feature type="region of interest" description="Disordered" evidence="5">
    <location>
        <begin position="1023"/>
        <end position="1565"/>
    </location>
</feature>
<sequence>MEQEGKLEEHLQASTEELIEFQGERVGPDGSEAAVASPEDEKMIRADGDDDDGGDGEEEGAETDDSGEEDEDDVEDDEYDEEDDDAEEGDEQDEDEEMEEDLGDEDEDIEEDEEEWENVDGMEKCPVCLDVFWDKEVGSPESCDHIFCLDCILEWSRNINTCPVDRSLFRSILVRHSLHGEVVRRIEVDEKKPEEQDEDDATYCEVCGRCDREDRLLLCDGCDAGYHCECLDPPLVHIPIEEWYCPECVAQNRHQEDDGSEEEPEVTELRTLQTTQHVGERSTTLRRRHVTPARAIARTHVSERVRARITRARAAEREVEQRLSGTSSTARRKPVKHKTTKKRKAVKKQTTKKRKVSSKTTTSSGKIKRKRKIKKKKKRSKIKKRVTKAAVPKTIRGRIADRLMLVKPRTGSMMPEVKVKGQQTLGIRRSEIGAATLMITGSDNLLDISETASTGTSEAATSSVRTPQFVSSSSTSDLLGSIISGQDMLHMSSKDVTINRDGSLTKIGHDKESKSRKHSPYQDKGQNPGDKTSPKQSSTSPDDHKRKESRDQVLQSAKDGEKRTRFQAELEEDRERNVTLEKAKEDSEIWREVTGTGQGRTHEEKYLEGRGKNRMAERRHSKKNLDSEMKSDEDSGDEDSGEVEEVEEEMEDQDEMYGGCFLLGQADVEKVPRKHDGSITCRVSSSSFEESPSEEEGALHGIKSSKRSSGKEGVIKDPQKSKHQDRKSLKARGDEARKGSGRSRRKSSLEEGLIDEDEEGMQPKRRYSLSEEEGLIEDEQDFKMRVEKQRQTSLSDEEGLIADDEDGSKSKLSKEMRKQESSRGRAGHSSAEEGEVKTDEEDGPSSSRKKRKHERRRERNRKDTRTVVIDSEMSLTIPKRPLVEIQREKMKANPRSSDPPLLRDREFDRPGERGVFSDLRHVIQVKRDVPFKRPSRYEAYWTELERRRAMEAQLAEKSVAWERHGDYERPYLYEEDWNRMMLERKPLEHQWENFTIHRERSPTNWRKERDVLEGRVETERRIEMPQQLDLERRFETKRREGSEQKMTSDRRLPEQKMEAKKNPEREKKSDSSRISSKKVEADKERSDQRKVSDSKREERQKSDVESKTTHKGDGNRRHNPNPGSKNARQKSEDGKRESNPKGDAGLSEEDHRPHKKNRERQEKGKHKSITGTKKHKEGSKSDSHSKQAESLKSSGNRDKDSHKDRHRTSKQKSETDSSKGRHEKESLRGGGREHSKEHSHEKDRLEKHDRSSSRGKDRSMAENKHPAQKHKQCSESHSKECSTSQGRSDRSSKHSQDGHVHEWMEAHRNTSDSVNSDRHKRESGKKADHASASHEKEKNLSKDGNKSKETGRLEKTNIQQATSTSDQQIPAQAKSTKRSIRRAWSPSTSHTGETEDEYETSQLSSKQLPITVPATEMVSDKPVLEKVKKKKKDKTKKMKNKSGEKEKDGIKGKKVKKTKGKGKKQKVVEPEITETAKVVTEEVKDDQPPEQELELPTEHPEESEETPPEITESKRPAPSPIRAEPAKKARIEETPQDTPADIQNKTENENDAKDEDSSSDVEMVIGPVKNIYDEIIDLSQISSDEETFPQMATSSKQGKDNTLYDPFEPTASPETISSPDVSEKTVSVRHSRRSRERSPSLERRSKRSPQPRSSPRRRSSPHRQRSVSPRRRSPPRQKGQSKDHGYSSRKQSITPPRKSLQKHRSPSPRRNASVHKRTHSPRRSPSRSRRRSPKRHLSPRKRSLSPREQSSAKRRKAEPQRRHSISPRRNMSPRRRKASPKKSISPRRRQISPRRRSRSPRKRSSSPRRRPPPKRRSVSPRKRSIPLRRRSISPRRRSASPKRRHMSPTRRDPSPRQRNISPRKHIPESSKRQNVSPRRRSVSPHRRDYSASRRISTRKSVSSRSSSSSSLSSRSPSSSSTWSSSSDSWSSSSYSRSRSYSRTPSDSRSPSPRVRRYSRDRSSSSSSHSESSVSSNRSTSLEKTPPRNRSPSPKRPTAVLHQSPTQTSPEYRQRITSAPERTSPVQPRQELPDSTQGSYRLAPPSPTSPDQTLAPATSTTDSHLASKASSQISHILGQLASNPAIQSALNSANLMKSQRDPENSSEGSISGFLKSSETSFTSPPSRPLEIREELDDKGLHTLADVTEDNIESSAVDLYNKNSRERYLKKLQHQERVVEEVKLALKPYYQKREVTKEDYKEILRKSVNQVCHSKSGEINPVKIKRLIEGYIKKFRTKKKPDEKKDTGRPDLAFRLLTKS</sequence>
<dbReference type="InterPro" id="IPR013083">
    <property type="entry name" value="Znf_RING/FYVE/PHD"/>
</dbReference>
<dbReference type="OrthoDB" id="1935339at2759"/>
<evidence type="ECO:0000259" key="6">
    <source>
        <dbReference type="PROSITE" id="PS50016"/>
    </source>
</evidence>
<dbReference type="PANTHER" id="PTHR12618">
    <property type="entry name" value="PHD AND RING FINGER DOMAIN-CONTAINING PROTEIN 1"/>
    <property type="match status" value="1"/>
</dbReference>
<protein>
    <submittedName>
        <fullName evidence="9">Protein SCAF11-like isoform X1</fullName>
    </submittedName>
</protein>
<evidence type="ECO:0000313" key="8">
    <source>
        <dbReference type="Proteomes" id="UP000694845"/>
    </source>
</evidence>
<feature type="compositionally biased region" description="Acidic residues" evidence="5">
    <location>
        <begin position="795"/>
        <end position="806"/>
    </location>
</feature>
<feature type="compositionally biased region" description="Low complexity" evidence="5">
    <location>
        <begin position="1892"/>
        <end position="1952"/>
    </location>
</feature>
<dbReference type="KEGG" id="aplc:110987347"/>
<feature type="compositionally biased region" description="Polar residues" evidence="5">
    <location>
        <begin position="2104"/>
        <end position="2123"/>
    </location>
</feature>
<feature type="compositionally biased region" description="Polar residues" evidence="5">
    <location>
        <begin position="2000"/>
        <end position="2038"/>
    </location>
</feature>
<dbReference type="Proteomes" id="UP000694845">
    <property type="component" value="Unplaced"/>
</dbReference>
<feature type="compositionally biased region" description="Basic and acidic residues" evidence="5">
    <location>
        <begin position="1129"/>
        <end position="1140"/>
    </location>
</feature>
<reference evidence="9" key="1">
    <citation type="submission" date="2025-08" db="UniProtKB">
        <authorList>
            <consortium name="RefSeq"/>
        </authorList>
    </citation>
    <scope>IDENTIFICATION</scope>
</reference>
<dbReference type="CTD" id="57661"/>
<dbReference type="PROSITE" id="PS50016">
    <property type="entry name" value="ZF_PHD_2"/>
    <property type="match status" value="1"/>
</dbReference>
<feature type="region of interest" description="Disordered" evidence="5">
    <location>
        <begin position="454"/>
        <end position="476"/>
    </location>
</feature>
<feature type="compositionally biased region" description="Basic residues" evidence="5">
    <location>
        <begin position="330"/>
        <end position="357"/>
    </location>
</feature>
<evidence type="ECO:0000259" key="7">
    <source>
        <dbReference type="PROSITE" id="PS50089"/>
    </source>
</evidence>
<feature type="compositionally biased region" description="Basic residues" evidence="5">
    <location>
        <begin position="1644"/>
        <end position="1675"/>
    </location>
</feature>
<dbReference type="PROSITE" id="PS00518">
    <property type="entry name" value="ZF_RING_1"/>
    <property type="match status" value="1"/>
</dbReference>
<dbReference type="InterPro" id="IPR001841">
    <property type="entry name" value="Znf_RING"/>
</dbReference>
<dbReference type="InterPro" id="IPR019786">
    <property type="entry name" value="Zinc_finger_PHD-type_CS"/>
</dbReference>
<dbReference type="CDD" id="cd15536">
    <property type="entry name" value="PHD_PHRF1"/>
    <property type="match status" value="1"/>
</dbReference>
<evidence type="ECO:0000313" key="9">
    <source>
        <dbReference type="RefSeq" id="XP_022105698.1"/>
    </source>
</evidence>
<keyword evidence="2 4" id="KW-0863">Zinc-finger</keyword>
<feature type="compositionally biased region" description="Basic and acidic residues" evidence="5">
    <location>
        <begin position="1211"/>
        <end position="1265"/>
    </location>
</feature>
<dbReference type="Pfam" id="PF23030">
    <property type="entry name" value="SCAF11-like_C"/>
    <property type="match status" value="1"/>
</dbReference>
<feature type="compositionally biased region" description="Basic and acidic residues" evidence="5">
    <location>
        <begin position="807"/>
        <end position="823"/>
    </location>
</feature>
<dbReference type="SUPFAM" id="SSF57850">
    <property type="entry name" value="RING/U-box"/>
    <property type="match status" value="1"/>
</dbReference>
<feature type="compositionally biased region" description="Basic residues" evidence="5">
    <location>
        <begin position="1427"/>
        <end position="1440"/>
    </location>
</feature>
<feature type="compositionally biased region" description="Basic and acidic residues" evidence="5">
    <location>
        <begin position="667"/>
        <end position="677"/>
    </location>
</feature>
<dbReference type="GO" id="GO:0008270">
    <property type="term" value="F:zinc ion binding"/>
    <property type="evidence" value="ECO:0007669"/>
    <property type="project" value="UniProtKB-KW"/>
</dbReference>
<dbReference type="RefSeq" id="XP_022105698.1">
    <property type="nucleotide sequence ID" value="XM_022250006.1"/>
</dbReference>
<feature type="compositionally biased region" description="Low complexity" evidence="5">
    <location>
        <begin position="1987"/>
        <end position="1997"/>
    </location>
</feature>
<accession>A0A8B7ZJ86</accession>
<keyword evidence="1" id="KW-0479">Metal-binding</keyword>
<feature type="compositionally biased region" description="Basic residues" evidence="5">
    <location>
        <begin position="1699"/>
        <end position="1744"/>
    </location>
</feature>
<feature type="compositionally biased region" description="Acidic residues" evidence="5">
    <location>
        <begin position="48"/>
        <end position="119"/>
    </location>
</feature>
<organism evidence="8 9">
    <name type="scientific">Acanthaster planci</name>
    <name type="common">Crown-of-thorns starfish</name>
    <dbReference type="NCBI Taxonomy" id="133434"/>
    <lineage>
        <taxon>Eukaryota</taxon>
        <taxon>Metazoa</taxon>
        <taxon>Echinodermata</taxon>
        <taxon>Eleutherozoa</taxon>
        <taxon>Asterozoa</taxon>
        <taxon>Asteroidea</taxon>
        <taxon>Valvatacea</taxon>
        <taxon>Valvatida</taxon>
        <taxon>Acanthasteridae</taxon>
        <taxon>Acanthaster</taxon>
    </lineage>
</organism>
<dbReference type="Pfam" id="PF00628">
    <property type="entry name" value="PHD"/>
    <property type="match status" value="1"/>
</dbReference>
<keyword evidence="8" id="KW-1185">Reference proteome</keyword>
<feature type="compositionally biased region" description="Basic residues" evidence="5">
    <location>
        <begin position="1452"/>
        <end position="1465"/>
    </location>
</feature>
<dbReference type="SMART" id="SM00184">
    <property type="entry name" value="RING"/>
    <property type="match status" value="1"/>
</dbReference>
<feature type="compositionally biased region" description="Basic and acidic residues" evidence="5">
    <location>
        <begin position="1441"/>
        <end position="1451"/>
    </location>
</feature>
<feature type="compositionally biased region" description="Low complexity" evidence="5">
    <location>
        <begin position="1963"/>
        <end position="1979"/>
    </location>
</feature>
<feature type="compositionally biased region" description="Basic and acidic residues" evidence="5">
    <location>
        <begin position="781"/>
        <end position="790"/>
    </location>
</feature>
<feature type="compositionally biased region" description="Basic and acidic residues" evidence="5">
    <location>
        <begin position="1"/>
        <end position="11"/>
    </location>
</feature>
<keyword evidence="3" id="KW-0862">Zinc</keyword>
<dbReference type="Gene3D" id="3.30.40.10">
    <property type="entry name" value="Zinc/RING finger domain, C3HC4 (zinc finger)"/>
    <property type="match status" value="2"/>
</dbReference>
<dbReference type="PROSITE" id="PS50089">
    <property type="entry name" value="ZF_RING_2"/>
    <property type="match status" value="1"/>
</dbReference>
<proteinExistence type="predicted"/>
<feature type="region of interest" description="Disordered" evidence="5">
    <location>
        <begin position="313"/>
        <end position="390"/>
    </location>
</feature>
<feature type="compositionally biased region" description="Basic residues" evidence="5">
    <location>
        <begin position="847"/>
        <end position="859"/>
    </location>
</feature>
<feature type="compositionally biased region" description="Basic residues" evidence="5">
    <location>
        <begin position="1153"/>
        <end position="1177"/>
    </location>
</feature>
<feature type="compositionally biased region" description="Basic and acidic residues" evidence="5">
    <location>
        <begin position="709"/>
        <end position="738"/>
    </location>
</feature>
<name>A0A8B7ZJ86_ACAPL</name>
<feature type="compositionally biased region" description="Basic residues" evidence="5">
    <location>
        <begin position="1752"/>
        <end position="1848"/>
    </location>
</feature>
<feature type="compositionally biased region" description="Low complexity" evidence="5">
    <location>
        <begin position="454"/>
        <end position="463"/>
    </location>
</feature>
<evidence type="ECO:0000256" key="5">
    <source>
        <dbReference type="SAM" id="MobiDB-lite"/>
    </source>
</evidence>
<feature type="compositionally biased region" description="Basic and acidic residues" evidence="5">
    <location>
        <begin position="1178"/>
        <end position="1203"/>
    </location>
</feature>
<evidence type="ECO:0000256" key="2">
    <source>
        <dbReference type="ARBA" id="ARBA00022771"/>
    </source>
</evidence>
<feature type="compositionally biased region" description="Acidic residues" evidence="5">
    <location>
        <begin position="1488"/>
        <end position="1507"/>
    </location>
</feature>
<dbReference type="InterPro" id="IPR019787">
    <property type="entry name" value="Znf_PHD-finger"/>
</dbReference>
<gene>
    <name evidence="9" type="primary">LOC110987347</name>
</gene>
<evidence type="ECO:0000256" key="3">
    <source>
        <dbReference type="ARBA" id="ARBA00022833"/>
    </source>
</evidence>
<dbReference type="PANTHER" id="PTHR12618:SF20">
    <property type="entry name" value="PHD AND RING FINGER DOMAIN-CONTAINING PROTEIN 1"/>
    <property type="match status" value="1"/>
</dbReference>